<evidence type="ECO:0000256" key="3">
    <source>
        <dbReference type="ARBA" id="ARBA00022692"/>
    </source>
</evidence>
<dbReference type="Pfam" id="PF00001">
    <property type="entry name" value="7tm_1"/>
    <property type="match status" value="1"/>
</dbReference>
<keyword evidence="15" id="KW-1185">Reference proteome</keyword>
<evidence type="ECO:0000256" key="4">
    <source>
        <dbReference type="ARBA" id="ARBA00022989"/>
    </source>
</evidence>
<feature type="transmembrane region" description="Helical" evidence="12">
    <location>
        <begin position="306"/>
        <end position="329"/>
    </location>
</feature>
<dbReference type="CDD" id="cd15052">
    <property type="entry name" value="7tmA_5-HT2"/>
    <property type="match status" value="1"/>
</dbReference>
<dbReference type="Gene3D" id="1.20.1070.10">
    <property type="entry name" value="Rhodopsin 7-helix transmembrane proteins"/>
    <property type="match status" value="1"/>
</dbReference>
<dbReference type="GO" id="GO:0005886">
    <property type="term" value="C:plasma membrane"/>
    <property type="evidence" value="ECO:0007669"/>
    <property type="project" value="UniProtKB-SubCell"/>
</dbReference>
<evidence type="ECO:0000256" key="9">
    <source>
        <dbReference type="ARBA" id="ARBA00023224"/>
    </source>
</evidence>
<dbReference type="EMBL" id="CATQJA010002641">
    <property type="protein sequence ID" value="CAJ0575850.1"/>
    <property type="molecule type" value="Genomic_DNA"/>
</dbReference>
<dbReference type="AlphaFoldDB" id="A0AA36G238"/>
<evidence type="ECO:0000256" key="1">
    <source>
        <dbReference type="ARBA" id="ARBA00004651"/>
    </source>
</evidence>
<keyword evidence="6 12" id="KW-0472">Membrane</keyword>
<keyword evidence="9 10" id="KW-0807">Transducer</keyword>
<dbReference type="SUPFAM" id="SSF81321">
    <property type="entry name" value="Family A G protein-coupled receptor-like"/>
    <property type="match status" value="1"/>
</dbReference>
<organism evidence="14 15">
    <name type="scientific">Mesorhabditis spiculigera</name>
    <dbReference type="NCBI Taxonomy" id="96644"/>
    <lineage>
        <taxon>Eukaryota</taxon>
        <taxon>Metazoa</taxon>
        <taxon>Ecdysozoa</taxon>
        <taxon>Nematoda</taxon>
        <taxon>Chromadorea</taxon>
        <taxon>Rhabditida</taxon>
        <taxon>Rhabditina</taxon>
        <taxon>Rhabditomorpha</taxon>
        <taxon>Rhabditoidea</taxon>
        <taxon>Rhabditidae</taxon>
        <taxon>Mesorhabditinae</taxon>
        <taxon>Mesorhabditis</taxon>
    </lineage>
</organism>
<gene>
    <name evidence="14" type="ORF">MSPICULIGERA_LOCUS14153</name>
</gene>
<keyword evidence="2" id="KW-1003">Cell membrane</keyword>
<protein>
    <recommendedName>
        <fullName evidence="13">G-protein coupled receptors family 1 profile domain-containing protein</fullName>
    </recommendedName>
</protein>
<comment type="similarity">
    <text evidence="10">Belongs to the G-protein coupled receptor 1 family.</text>
</comment>
<evidence type="ECO:0000256" key="5">
    <source>
        <dbReference type="ARBA" id="ARBA00023040"/>
    </source>
</evidence>
<feature type="domain" description="G-protein coupled receptors family 1 profile" evidence="13">
    <location>
        <begin position="50"/>
        <end position="326"/>
    </location>
</feature>
<dbReference type="GO" id="GO:0007268">
    <property type="term" value="P:chemical synaptic transmission"/>
    <property type="evidence" value="ECO:0007669"/>
    <property type="project" value="TreeGrafter"/>
</dbReference>
<dbReference type="InterPro" id="IPR017452">
    <property type="entry name" value="GPCR_Rhodpsn_7TM"/>
</dbReference>
<comment type="subcellular location">
    <subcellularLocation>
        <location evidence="1">Cell membrane</location>
        <topology evidence="1">Multi-pass membrane protein</topology>
    </subcellularLocation>
</comment>
<reference evidence="14" key="1">
    <citation type="submission" date="2023-06" db="EMBL/GenBank/DDBJ databases">
        <authorList>
            <person name="Delattre M."/>
        </authorList>
    </citation>
    <scope>NUCLEOTIDE SEQUENCE</scope>
    <source>
        <strain evidence="14">AF72</strain>
    </source>
</reference>
<dbReference type="GO" id="GO:0007210">
    <property type="term" value="P:serotonin receptor signaling pathway"/>
    <property type="evidence" value="ECO:0007669"/>
    <property type="project" value="TreeGrafter"/>
</dbReference>
<dbReference type="GO" id="GO:0007187">
    <property type="term" value="P:G protein-coupled receptor signaling pathway, coupled to cyclic nucleotide second messenger"/>
    <property type="evidence" value="ECO:0007669"/>
    <property type="project" value="TreeGrafter"/>
</dbReference>
<keyword evidence="5 10" id="KW-0297">G-protein coupled receptor</keyword>
<dbReference type="GO" id="GO:0030594">
    <property type="term" value="F:neurotransmitter receptor activity"/>
    <property type="evidence" value="ECO:0007669"/>
    <property type="project" value="TreeGrafter"/>
</dbReference>
<feature type="non-terminal residue" evidence="14">
    <location>
        <position position="1"/>
    </location>
</feature>
<feature type="transmembrane region" description="Helical" evidence="12">
    <location>
        <begin position="109"/>
        <end position="130"/>
    </location>
</feature>
<keyword evidence="3 10" id="KW-0812">Transmembrane</keyword>
<dbReference type="InterPro" id="IPR000276">
    <property type="entry name" value="GPCR_Rhodpsn"/>
</dbReference>
<keyword evidence="7" id="KW-1015">Disulfide bond</keyword>
<dbReference type="GO" id="GO:0045202">
    <property type="term" value="C:synapse"/>
    <property type="evidence" value="ECO:0007669"/>
    <property type="project" value="GOC"/>
</dbReference>
<proteinExistence type="inferred from homology"/>
<evidence type="ECO:0000256" key="12">
    <source>
        <dbReference type="SAM" id="Phobius"/>
    </source>
</evidence>
<feature type="region of interest" description="Disordered" evidence="11">
    <location>
        <begin position="378"/>
        <end position="400"/>
    </location>
</feature>
<comment type="caution">
    <text evidence="14">The sequence shown here is derived from an EMBL/GenBank/DDBJ whole genome shotgun (WGS) entry which is preliminary data.</text>
</comment>
<evidence type="ECO:0000256" key="8">
    <source>
        <dbReference type="ARBA" id="ARBA00023170"/>
    </source>
</evidence>
<evidence type="ECO:0000313" key="14">
    <source>
        <dbReference type="EMBL" id="CAJ0575850.1"/>
    </source>
</evidence>
<dbReference type="SMART" id="SM01381">
    <property type="entry name" value="7TM_GPCR_Srsx"/>
    <property type="match status" value="1"/>
</dbReference>
<name>A0AA36G238_9BILA</name>
<dbReference type="PROSITE" id="PS00237">
    <property type="entry name" value="G_PROTEIN_RECEP_F1_1"/>
    <property type="match status" value="1"/>
</dbReference>
<dbReference type="GO" id="GO:0051378">
    <property type="term" value="F:serotonin binding"/>
    <property type="evidence" value="ECO:0007669"/>
    <property type="project" value="TreeGrafter"/>
</dbReference>
<feature type="transmembrane region" description="Helical" evidence="12">
    <location>
        <begin position="35"/>
        <end position="58"/>
    </location>
</feature>
<dbReference type="PRINTS" id="PR00237">
    <property type="entry name" value="GPCRRHODOPSN"/>
</dbReference>
<evidence type="ECO:0000256" key="6">
    <source>
        <dbReference type="ARBA" id="ARBA00023136"/>
    </source>
</evidence>
<dbReference type="FunFam" id="1.20.1070.10:FF:000523">
    <property type="entry name" value="5-hydroxytryptamine receptor 2B"/>
    <property type="match status" value="1"/>
</dbReference>
<evidence type="ECO:0000256" key="10">
    <source>
        <dbReference type="RuleBase" id="RU000688"/>
    </source>
</evidence>
<keyword evidence="8 10" id="KW-0675">Receptor</keyword>
<feature type="transmembrane region" description="Helical" evidence="12">
    <location>
        <begin position="192"/>
        <end position="213"/>
    </location>
</feature>
<dbReference type="Proteomes" id="UP001177023">
    <property type="component" value="Unassembled WGS sequence"/>
</dbReference>
<accession>A0AA36G238</accession>
<dbReference type="GO" id="GO:0004993">
    <property type="term" value="F:G protein-coupled serotonin receptor activity"/>
    <property type="evidence" value="ECO:0007669"/>
    <property type="project" value="TreeGrafter"/>
</dbReference>
<dbReference type="PROSITE" id="PS50262">
    <property type="entry name" value="G_PROTEIN_RECEP_F1_2"/>
    <property type="match status" value="1"/>
</dbReference>
<dbReference type="PANTHER" id="PTHR24247:SF228">
    <property type="entry name" value="5-HYDROXYTRYPTAMINE (SEROTONIN) RECEPTOR 2A, ISOFORM B"/>
    <property type="match status" value="1"/>
</dbReference>
<evidence type="ECO:0000256" key="7">
    <source>
        <dbReference type="ARBA" id="ARBA00023157"/>
    </source>
</evidence>
<feature type="transmembrane region" description="Helical" evidence="12">
    <location>
        <begin position="150"/>
        <end position="172"/>
    </location>
</feature>
<dbReference type="GO" id="GO:0030425">
    <property type="term" value="C:dendrite"/>
    <property type="evidence" value="ECO:0007669"/>
    <property type="project" value="TreeGrafter"/>
</dbReference>
<dbReference type="PANTHER" id="PTHR24247">
    <property type="entry name" value="5-HYDROXYTRYPTAMINE RECEPTOR"/>
    <property type="match status" value="1"/>
</dbReference>
<feature type="transmembrane region" description="Helical" evidence="12">
    <location>
        <begin position="70"/>
        <end position="89"/>
    </location>
</feature>
<evidence type="ECO:0000256" key="2">
    <source>
        <dbReference type="ARBA" id="ARBA00022475"/>
    </source>
</evidence>
<sequence length="400" mass="44988">MSLTTLSPFPPTTATALLISSIRVSVHTARPFNTLALLLLPLLCAIGLIGNAFVCVAIATDRRLHNVTNYFLFSLALADLLVCCIVMPLSIVVEVRHGVWTWNFSMCLLYVYADVFLCSASIVHMSVISLDRYLGISQPLKTRNKSKTLIFLKIALVWVVTVLISSPLAVVALHDPSNVLQENSCMIFNRTYMIYGSTLSFLIPFLIMTMTYVRTTSLLNKQAKVLNEKVGTNGTEGLRRTMPNHRNAFTSRVATKKIMSAELANEHKATRVLAVVFVCFFICWTPFFIANFTYGFCGEKCELPPWMGSVFLWLGYISSTINPLIYTIFNKRFRQAFVRILRCQCLHSLRDPYSFYSRHTTILPDTYYTCSNTEQRVTSKDEAAPGGSINKDPTTVDEID</sequence>
<feature type="transmembrane region" description="Helical" evidence="12">
    <location>
        <begin position="272"/>
        <end position="294"/>
    </location>
</feature>
<evidence type="ECO:0000256" key="11">
    <source>
        <dbReference type="SAM" id="MobiDB-lite"/>
    </source>
</evidence>
<evidence type="ECO:0000313" key="15">
    <source>
        <dbReference type="Proteomes" id="UP001177023"/>
    </source>
</evidence>
<evidence type="ECO:0000259" key="13">
    <source>
        <dbReference type="PROSITE" id="PS50262"/>
    </source>
</evidence>
<keyword evidence="4 12" id="KW-1133">Transmembrane helix</keyword>